<organism evidence="1 2">
    <name type="scientific">Sphingobacterium corticibacter</name>
    <dbReference type="NCBI Taxonomy" id="2171749"/>
    <lineage>
        <taxon>Bacteria</taxon>
        <taxon>Pseudomonadati</taxon>
        <taxon>Bacteroidota</taxon>
        <taxon>Sphingobacteriia</taxon>
        <taxon>Sphingobacteriales</taxon>
        <taxon>Sphingobacteriaceae</taxon>
        <taxon>Sphingobacterium</taxon>
    </lineage>
</organism>
<dbReference type="InterPro" id="IPR027056">
    <property type="entry name" value="Gluconate_2DH_su3"/>
</dbReference>
<comment type="caution">
    <text evidence="1">The sequence shown here is derived from an EMBL/GenBank/DDBJ whole genome shotgun (WGS) entry which is preliminary data.</text>
</comment>
<dbReference type="PROSITE" id="PS51257">
    <property type="entry name" value="PROKAR_LIPOPROTEIN"/>
    <property type="match status" value="1"/>
</dbReference>
<reference evidence="1 2" key="1">
    <citation type="submission" date="2018-04" db="EMBL/GenBank/DDBJ databases">
        <title>Sphingobacterium cortibacter sp. nov.</title>
        <authorList>
            <person name="Li Y."/>
        </authorList>
    </citation>
    <scope>NUCLEOTIDE SEQUENCE [LARGE SCALE GENOMIC DNA]</scope>
    <source>
        <strain evidence="1 2">2c-3</strain>
    </source>
</reference>
<evidence type="ECO:0000313" key="1">
    <source>
        <dbReference type="EMBL" id="PVH26191.1"/>
    </source>
</evidence>
<sequence length="159" mass="17589">MKRREVIKQMFVMAGGLLIASSCDFSGKKASIALQNIDFSADDEELLGRLVNVIIPESDSPGGKSLNLHLFVMKMLDDCASPEQQEAFLVGLKKCHKEASNDDTKLLAYLKGLPEDDQFATILKARTLQGYLNSEYVMTNKLIYELVPGRYDGAVKINA</sequence>
<dbReference type="RefSeq" id="WP_116774042.1">
    <property type="nucleotide sequence ID" value="NZ_QDKG01000001.1"/>
</dbReference>
<dbReference type="EMBL" id="QDKG01000001">
    <property type="protein sequence ID" value="PVH26191.1"/>
    <property type="molecule type" value="Genomic_DNA"/>
</dbReference>
<gene>
    <name evidence="1" type="ORF">DC487_00785</name>
</gene>
<dbReference type="AlphaFoldDB" id="A0A2T8HL66"/>
<keyword evidence="2" id="KW-1185">Reference proteome</keyword>
<accession>A0A2T8HL66</accession>
<name>A0A2T8HL66_9SPHI</name>
<dbReference type="OrthoDB" id="6385145at2"/>
<dbReference type="Proteomes" id="UP000245627">
    <property type="component" value="Unassembled WGS sequence"/>
</dbReference>
<protein>
    <recommendedName>
        <fullName evidence="3">Gluconate 2-dehydrogenase subunit 3 family protein</fullName>
    </recommendedName>
</protein>
<evidence type="ECO:0008006" key="3">
    <source>
        <dbReference type="Google" id="ProtNLM"/>
    </source>
</evidence>
<dbReference type="Pfam" id="PF13618">
    <property type="entry name" value="Gluconate_2-dh3"/>
    <property type="match status" value="1"/>
</dbReference>
<proteinExistence type="predicted"/>
<evidence type="ECO:0000313" key="2">
    <source>
        <dbReference type="Proteomes" id="UP000245627"/>
    </source>
</evidence>